<keyword evidence="1 2" id="KW-0378">Hydrolase</keyword>
<reference evidence="4" key="1">
    <citation type="submission" date="2020-09" db="EMBL/GenBank/DDBJ databases">
        <title>Genome seq and assembly of Devosia sp.</title>
        <authorList>
            <person name="Chhetri G."/>
        </authorList>
    </citation>
    <scope>NUCLEOTIDE SEQUENCE</scope>
    <source>
        <strain evidence="4">PTR5</strain>
    </source>
</reference>
<dbReference type="NCBIfam" id="NF001911">
    <property type="entry name" value="PRK00685.1"/>
    <property type="match status" value="1"/>
</dbReference>
<dbReference type="Pfam" id="PF13483">
    <property type="entry name" value="Lactamase_B_3"/>
    <property type="match status" value="1"/>
</dbReference>
<dbReference type="PANTHER" id="PTHR43546:SF3">
    <property type="entry name" value="UPF0173 METAL-DEPENDENT HYDROLASE MJ1163"/>
    <property type="match status" value="1"/>
</dbReference>
<protein>
    <recommendedName>
        <fullName evidence="2">UPF0173 metal-dependent hydrolase IC608_12135</fullName>
    </recommendedName>
</protein>
<dbReference type="AlphaFoldDB" id="A0A927FWL2"/>
<dbReference type="InterPro" id="IPR001279">
    <property type="entry name" value="Metallo-B-lactamas"/>
</dbReference>
<evidence type="ECO:0000313" key="5">
    <source>
        <dbReference type="Proteomes" id="UP000654108"/>
    </source>
</evidence>
<keyword evidence="5" id="KW-1185">Reference proteome</keyword>
<dbReference type="Gene3D" id="3.60.15.10">
    <property type="entry name" value="Ribonuclease Z/Hydroxyacylglutathione hydrolase-like"/>
    <property type="match status" value="1"/>
</dbReference>
<dbReference type="InterPro" id="IPR022877">
    <property type="entry name" value="UPF0173"/>
</dbReference>
<comment type="similarity">
    <text evidence="2">Belongs to the UPF0173 family.</text>
</comment>
<evidence type="ECO:0000259" key="3">
    <source>
        <dbReference type="SMART" id="SM00849"/>
    </source>
</evidence>
<dbReference type="InterPro" id="IPR050114">
    <property type="entry name" value="UPF0173_UPF0282_UlaG_hydrolase"/>
</dbReference>
<evidence type="ECO:0000313" key="4">
    <source>
        <dbReference type="EMBL" id="MBD8066218.1"/>
    </source>
</evidence>
<dbReference type="SUPFAM" id="SSF56281">
    <property type="entry name" value="Metallo-hydrolase/oxidoreductase"/>
    <property type="match status" value="1"/>
</dbReference>
<evidence type="ECO:0000256" key="2">
    <source>
        <dbReference type="HAMAP-Rule" id="MF_00457"/>
    </source>
</evidence>
<sequence>MQIHYLGHSAFKIVTGDAVVLFDPFLTGNPKFSGNRDAMVADVTHVLVTHGHNDHFGDTIDILKMTGATLVSTPELCGYVASVFGDAKTRGMNIGGTAKLGAISVSMVKAFHSSSYSAPDGRTIYGGMPTGLILKAEGKALYHMGDTDSFGDMALINELHRPDIGIVPIGDNFTMGPDEAALAVNRFFAFTTVIPCHYGTFGLLEQSADGFAAKVTKGRVEVMAPLSQLTV</sequence>
<dbReference type="Proteomes" id="UP000654108">
    <property type="component" value="Unassembled WGS sequence"/>
</dbReference>
<dbReference type="InterPro" id="IPR036866">
    <property type="entry name" value="RibonucZ/Hydroxyglut_hydro"/>
</dbReference>
<name>A0A927FWL2_9HYPH</name>
<gene>
    <name evidence="4" type="ORF">IC608_12135</name>
</gene>
<proteinExistence type="inferred from homology"/>
<dbReference type="SMART" id="SM00849">
    <property type="entry name" value="Lactamase_B"/>
    <property type="match status" value="1"/>
</dbReference>
<comment type="caution">
    <text evidence="4">The sequence shown here is derived from an EMBL/GenBank/DDBJ whole genome shotgun (WGS) entry which is preliminary data.</text>
</comment>
<accession>A0A927FWL2</accession>
<organism evidence="4 5">
    <name type="scientific">Devosia oryzisoli</name>
    <dbReference type="NCBI Taxonomy" id="2774138"/>
    <lineage>
        <taxon>Bacteria</taxon>
        <taxon>Pseudomonadati</taxon>
        <taxon>Pseudomonadota</taxon>
        <taxon>Alphaproteobacteria</taxon>
        <taxon>Hyphomicrobiales</taxon>
        <taxon>Devosiaceae</taxon>
        <taxon>Devosia</taxon>
    </lineage>
</organism>
<feature type="domain" description="Metallo-beta-lactamase" evidence="3">
    <location>
        <begin position="7"/>
        <end position="197"/>
    </location>
</feature>
<dbReference type="RefSeq" id="WP_191775703.1">
    <property type="nucleotide sequence ID" value="NZ_JACYFU010000003.1"/>
</dbReference>
<dbReference type="PANTHER" id="PTHR43546">
    <property type="entry name" value="UPF0173 METAL-DEPENDENT HYDROLASE MJ1163-RELATED"/>
    <property type="match status" value="1"/>
</dbReference>
<dbReference type="HAMAP" id="MF_00457">
    <property type="entry name" value="UPF0173"/>
    <property type="match status" value="1"/>
</dbReference>
<dbReference type="EMBL" id="JACYFU010000003">
    <property type="protein sequence ID" value="MBD8066218.1"/>
    <property type="molecule type" value="Genomic_DNA"/>
</dbReference>
<evidence type="ECO:0000256" key="1">
    <source>
        <dbReference type="ARBA" id="ARBA00022801"/>
    </source>
</evidence>
<dbReference type="GO" id="GO:0016787">
    <property type="term" value="F:hydrolase activity"/>
    <property type="evidence" value="ECO:0007669"/>
    <property type="project" value="UniProtKB-UniRule"/>
</dbReference>